<proteinExistence type="inferred from homology"/>
<evidence type="ECO:0000313" key="11">
    <source>
        <dbReference type="Proteomes" id="UP001209755"/>
    </source>
</evidence>
<keyword evidence="7 8" id="KW-0472">Membrane</keyword>
<keyword evidence="4 8" id="KW-1003">Cell membrane</keyword>
<comment type="caution">
    <text evidence="10">The sequence shown here is derived from an EMBL/GenBank/DDBJ whole genome shotgun (WGS) entry which is preliminary data.</text>
</comment>
<keyword evidence="3 8" id="KW-0813">Transport</keyword>
<keyword evidence="6 9" id="KW-1133">Transmembrane helix</keyword>
<dbReference type="PIRSF" id="PIRSF016661">
    <property type="entry name" value="BioY"/>
    <property type="match status" value="1"/>
</dbReference>
<gene>
    <name evidence="10" type="ORF">M2319_001475</name>
</gene>
<dbReference type="Gene3D" id="1.10.1760.20">
    <property type="match status" value="1"/>
</dbReference>
<evidence type="ECO:0000313" key="10">
    <source>
        <dbReference type="EMBL" id="MCW2307153.1"/>
    </source>
</evidence>
<protein>
    <recommendedName>
        <fullName evidence="8">Biotin transporter</fullName>
    </recommendedName>
</protein>
<organism evidence="10 11">
    <name type="scientific">Rhodobium gokarnense</name>
    <dbReference type="NCBI Taxonomy" id="364296"/>
    <lineage>
        <taxon>Bacteria</taxon>
        <taxon>Pseudomonadati</taxon>
        <taxon>Pseudomonadota</taxon>
        <taxon>Alphaproteobacteria</taxon>
        <taxon>Hyphomicrobiales</taxon>
        <taxon>Rhodobiaceae</taxon>
        <taxon>Rhodobium</taxon>
    </lineage>
</organism>
<feature type="transmembrane region" description="Helical" evidence="9">
    <location>
        <begin position="12"/>
        <end position="37"/>
    </location>
</feature>
<dbReference type="Pfam" id="PF02632">
    <property type="entry name" value="BioY"/>
    <property type="match status" value="1"/>
</dbReference>
<feature type="transmembrane region" description="Helical" evidence="9">
    <location>
        <begin position="115"/>
        <end position="141"/>
    </location>
</feature>
<feature type="transmembrane region" description="Helical" evidence="9">
    <location>
        <begin position="58"/>
        <end position="77"/>
    </location>
</feature>
<evidence type="ECO:0000256" key="4">
    <source>
        <dbReference type="ARBA" id="ARBA00022475"/>
    </source>
</evidence>
<dbReference type="EMBL" id="JAOQNS010000003">
    <property type="protein sequence ID" value="MCW2307153.1"/>
    <property type="molecule type" value="Genomic_DNA"/>
</dbReference>
<evidence type="ECO:0000256" key="7">
    <source>
        <dbReference type="ARBA" id="ARBA00023136"/>
    </source>
</evidence>
<dbReference type="Proteomes" id="UP001209755">
    <property type="component" value="Unassembled WGS sequence"/>
</dbReference>
<sequence length="187" mass="18964">MPDSISTRDIVYIALFAALTAALALFPPIAVPILGGVPISAQSMGPMLAGAILGGKRGALSMLLVVGLVAVGLPILSGGRGGLGVFAGPTAGFLVGWIGAAFVTGMLHEFGWRKLNFLSSFTYAVIGGIGVVYALGIPWVAFWAEISLTKAAIGSAAFIPGDLLKAALVGIVAVTVKRSYPLIQKAA</sequence>
<evidence type="ECO:0000256" key="2">
    <source>
        <dbReference type="ARBA" id="ARBA00010692"/>
    </source>
</evidence>
<comment type="subcellular location">
    <subcellularLocation>
        <location evidence="1 8">Cell membrane</location>
        <topology evidence="1 8">Multi-pass membrane protein</topology>
    </subcellularLocation>
</comment>
<evidence type="ECO:0000256" key="6">
    <source>
        <dbReference type="ARBA" id="ARBA00022989"/>
    </source>
</evidence>
<dbReference type="InterPro" id="IPR003784">
    <property type="entry name" value="BioY"/>
</dbReference>
<evidence type="ECO:0000256" key="9">
    <source>
        <dbReference type="SAM" id="Phobius"/>
    </source>
</evidence>
<keyword evidence="5 9" id="KW-0812">Transmembrane</keyword>
<evidence type="ECO:0000256" key="5">
    <source>
        <dbReference type="ARBA" id="ARBA00022692"/>
    </source>
</evidence>
<evidence type="ECO:0000256" key="1">
    <source>
        <dbReference type="ARBA" id="ARBA00004651"/>
    </source>
</evidence>
<dbReference type="PANTHER" id="PTHR34295:SF4">
    <property type="entry name" value="BIOTIN TRANSPORTER BIOY-RELATED"/>
    <property type="match status" value="1"/>
</dbReference>
<comment type="similarity">
    <text evidence="2 8">Belongs to the BioY family.</text>
</comment>
<keyword evidence="11" id="KW-1185">Reference proteome</keyword>
<feature type="transmembrane region" description="Helical" evidence="9">
    <location>
        <begin position="83"/>
        <end position="103"/>
    </location>
</feature>
<dbReference type="PANTHER" id="PTHR34295">
    <property type="entry name" value="BIOTIN TRANSPORTER BIOY"/>
    <property type="match status" value="1"/>
</dbReference>
<evidence type="ECO:0000256" key="8">
    <source>
        <dbReference type="PIRNR" id="PIRNR016661"/>
    </source>
</evidence>
<accession>A0ABT3H9S8</accession>
<evidence type="ECO:0000256" key="3">
    <source>
        <dbReference type="ARBA" id="ARBA00022448"/>
    </source>
</evidence>
<name>A0ABT3H9S8_9HYPH</name>
<reference evidence="11" key="1">
    <citation type="submission" date="2023-07" db="EMBL/GenBank/DDBJ databases">
        <title>Genome sequencing of Purple Non-Sulfur Bacteria from various extreme environments.</title>
        <authorList>
            <person name="Mayer M."/>
        </authorList>
    </citation>
    <scope>NUCLEOTIDE SEQUENCE [LARGE SCALE GENOMIC DNA]</scope>
    <source>
        <strain evidence="11">DSM 17935</strain>
    </source>
</reference>